<keyword evidence="6" id="KW-0804">Transcription</keyword>
<dbReference type="Pfam" id="PF00486">
    <property type="entry name" value="Trans_reg_C"/>
    <property type="match status" value="1"/>
</dbReference>
<dbReference type="InterPro" id="IPR001789">
    <property type="entry name" value="Sig_transdc_resp-reg_receiver"/>
</dbReference>
<dbReference type="CDD" id="cd17574">
    <property type="entry name" value="REC_OmpR"/>
    <property type="match status" value="1"/>
</dbReference>
<comment type="caution">
    <text evidence="12">The sequence shown here is derived from an EMBL/GenBank/DDBJ whole genome shotgun (WGS) entry which is preliminary data.</text>
</comment>
<feature type="domain" description="Response regulatory" evidence="10">
    <location>
        <begin position="5"/>
        <end position="118"/>
    </location>
</feature>
<evidence type="ECO:0000256" key="9">
    <source>
        <dbReference type="PROSITE-ProRule" id="PRU01091"/>
    </source>
</evidence>
<dbReference type="SUPFAM" id="SSF52172">
    <property type="entry name" value="CheY-like"/>
    <property type="match status" value="1"/>
</dbReference>
<dbReference type="OrthoDB" id="9790442at2"/>
<dbReference type="RefSeq" id="WP_135660233.1">
    <property type="nucleotide sequence ID" value="NZ_SRMQ01000009.1"/>
</dbReference>
<dbReference type="Gene3D" id="3.40.50.2300">
    <property type="match status" value="1"/>
</dbReference>
<evidence type="ECO:0000256" key="5">
    <source>
        <dbReference type="ARBA" id="ARBA00023125"/>
    </source>
</evidence>
<dbReference type="FunFam" id="3.40.50.2300:FF:000001">
    <property type="entry name" value="DNA-binding response regulator PhoB"/>
    <property type="match status" value="1"/>
</dbReference>
<dbReference type="PROSITE" id="PS50110">
    <property type="entry name" value="RESPONSE_REGULATORY"/>
    <property type="match status" value="1"/>
</dbReference>
<keyword evidence="3" id="KW-0902">Two-component regulatory system</keyword>
<dbReference type="Pfam" id="PF00072">
    <property type="entry name" value="Response_reg"/>
    <property type="match status" value="1"/>
</dbReference>
<evidence type="ECO:0000256" key="3">
    <source>
        <dbReference type="ARBA" id="ARBA00023012"/>
    </source>
</evidence>
<dbReference type="PANTHER" id="PTHR48111:SF22">
    <property type="entry name" value="REGULATOR OF RPOS"/>
    <property type="match status" value="1"/>
</dbReference>
<dbReference type="GO" id="GO:0032993">
    <property type="term" value="C:protein-DNA complex"/>
    <property type="evidence" value="ECO:0007669"/>
    <property type="project" value="TreeGrafter"/>
</dbReference>
<name>A0A4Z0XZI4_9FIRM</name>
<sequence length="237" mass="27452">MTGQKVLIIDDDKNSVRFLELELNHEGYIVEKEYDGFSGLERALTEKFDIILLDIMLPSMDGMEVLRRFRNASKTPVIMLTAKDAVADKVSGLDGGANDYLTKPFAIEELLARMRLALKKAEPPEPPQILMAGKLVVDVAKRSVSYAGEPIYLTKREFDLLFYLLKNHDMVCSRDRLMEQVWGYNFKGKTNLVDVYIRYLRNKIDYRYHVELIRTIRGVGYIINLNEKNEPVKKIRW</sequence>
<evidence type="ECO:0000259" key="10">
    <source>
        <dbReference type="PROSITE" id="PS50110"/>
    </source>
</evidence>
<keyword evidence="4" id="KW-0805">Transcription regulation</keyword>
<dbReference type="Proteomes" id="UP000297714">
    <property type="component" value="Unassembled WGS sequence"/>
</dbReference>
<evidence type="ECO:0000259" key="11">
    <source>
        <dbReference type="PROSITE" id="PS51755"/>
    </source>
</evidence>
<keyword evidence="5 9" id="KW-0238">DNA-binding</keyword>
<organism evidence="12 13">
    <name type="scientific">Caproiciproducens galactitolivorans</name>
    <dbReference type="NCBI Taxonomy" id="642589"/>
    <lineage>
        <taxon>Bacteria</taxon>
        <taxon>Bacillati</taxon>
        <taxon>Bacillota</taxon>
        <taxon>Clostridia</taxon>
        <taxon>Eubacteriales</taxon>
        <taxon>Acutalibacteraceae</taxon>
        <taxon>Caproiciproducens</taxon>
    </lineage>
</organism>
<dbReference type="GO" id="GO:0005829">
    <property type="term" value="C:cytosol"/>
    <property type="evidence" value="ECO:0007669"/>
    <property type="project" value="TreeGrafter"/>
</dbReference>
<comment type="function">
    <text evidence="7">May play the central regulatory role in sporulation. It may be an element of the effector pathway responsible for the activation of sporulation genes in response to nutritional stress. Spo0A may act in concert with spo0H (a sigma factor) to control the expression of some genes that are critical to the sporulation process.</text>
</comment>
<evidence type="ECO:0000256" key="1">
    <source>
        <dbReference type="ARBA" id="ARBA00018672"/>
    </source>
</evidence>
<evidence type="ECO:0000256" key="7">
    <source>
        <dbReference type="ARBA" id="ARBA00024867"/>
    </source>
</evidence>
<dbReference type="Gene3D" id="6.10.250.690">
    <property type="match status" value="1"/>
</dbReference>
<dbReference type="PANTHER" id="PTHR48111">
    <property type="entry name" value="REGULATOR OF RPOS"/>
    <property type="match status" value="1"/>
</dbReference>
<reference evidence="12 13" key="1">
    <citation type="submission" date="2019-04" db="EMBL/GenBank/DDBJ databases">
        <authorList>
            <person name="Poehlein A."/>
            <person name="Bengelsdorf F.R."/>
            <person name="Duerre P."/>
            <person name="Daniel R."/>
        </authorList>
    </citation>
    <scope>NUCLEOTIDE SEQUENCE [LARGE SCALE GENOMIC DNA]</scope>
    <source>
        <strain evidence="12 13">BS-1</strain>
    </source>
</reference>
<dbReference type="Gene3D" id="1.10.10.10">
    <property type="entry name" value="Winged helix-like DNA-binding domain superfamily/Winged helix DNA-binding domain"/>
    <property type="match status" value="1"/>
</dbReference>
<feature type="DNA-binding region" description="OmpR/PhoB-type" evidence="9">
    <location>
        <begin position="126"/>
        <end position="225"/>
    </location>
</feature>
<evidence type="ECO:0000256" key="6">
    <source>
        <dbReference type="ARBA" id="ARBA00023163"/>
    </source>
</evidence>
<dbReference type="InterPro" id="IPR036388">
    <property type="entry name" value="WH-like_DNA-bd_sf"/>
</dbReference>
<evidence type="ECO:0000256" key="4">
    <source>
        <dbReference type="ARBA" id="ARBA00023015"/>
    </source>
</evidence>
<feature type="domain" description="OmpR/PhoB-type" evidence="11">
    <location>
        <begin position="126"/>
        <end position="225"/>
    </location>
</feature>
<keyword evidence="13" id="KW-1185">Reference proteome</keyword>
<dbReference type="InterPro" id="IPR039420">
    <property type="entry name" value="WalR-like"/>
</dbReference>
<dbReference type="AlphaFoldDB" id="A0A4Z0XZI4"/>
<dbReference type="PROSITE" id="PS51755">
    <property type="entry name" value="OMPR_PHOB"/>
    <property type="match status" value="1"/>
</dbReference>
<evidence type="ECO:0000313" key="13">
    <source>
        <dbReference type="Proteomes" id="UP000297714"/>
    </source>
</evidence>
<dbReference type="FunFam" id="1.10.10.10:FF:000005">
    <property type="entry name" value="Two-component system response regulator"/>
    <property type="match status" value="1"/>
</dbReference>
<dbReference type="GO" id="GO:0000156">
    <property type="term" value="F:phosphorelay response regulator activity"/>
    <property type="evidence" value="ECO:0007669"/>
    <property type="project" value="TreeGrafter"/>
</dbReference>
<evidence type="ECO:0000256" key="2">
    <source>
        <dbReference type="ARBA" id="ARBA00022553"/>
    </source>
</evidence>
<evidence type="ECO:0000313" key="12">
    <source>
        <dbReference type="EMBL" id="TGJ75957.1"/>
    </source>
</evidence>
<dbReference type="SMART" id="SM00862">
    <property type="entry name" value="Trans_reg_C"/>
    <property type="match status" value="1"/>
</dbReference>
<dbReference type="EMBL" id="SRMQ01000009">
    <property type="protein sequence ID" value="TGJ75957.1"/>
    <property type="molecule type" value="Genomic_DNA"/>
</dbReference>
<gene>
    <name evidence="12" type="primary">arlR</name>
    <name evidence="12" type="ORF">CAGA_19330</name>
</gene>
<protein>
    <recommendedName>
        <fullName evidence="1">Stage 0 sporulation protein A homolog</fullName>
    </recommendedName>
</protein>
<dbReference type="CDD" id="cd00383">
    <property type="entry name" value="trans_reg_C"/>
    <property type="match status" value="1"/>
</dbReference>
<proteinExistence type="predicted"/>
<dbReference type="InterPro" id="IPR001867">
    <property type="entry name" value="OmpR/PhoB-type_DNA-bd"/>
</dbReference>
<dbReference type="GO" id="GO:0006355">
    <property type="term" value="P:regulation of DNA-templated transcription"/>
    <property type="evidence" value="ECO:0007669"/>
    <property type="project" value="InterPro"/>
</dbReference>
<accession>A0A4Z0XZI4</accession>
<keyword evidence="2 8" id="KW-0597">Phosphoprotein</keyword>
<dbReference type="GO" id="GO:0000976">
    <property type="term" value="F:transcription cis-regulatory region binding"/>
    <property type="evidence" value="ECO:0007669"/>
    <property type="project" value="TreeGrafter"/>
</dbReference>
<evidence type="ECO:0000256" key="8">
    <source>
        <dbReference type="PROSITE-ProRule" id="PRU00169"/>
    </source>
</evidence>
<dbReference type="SMART" id="SM00448">
    <property type="entry name" value="REC"/>
    <property type="match status" value="1"/>
</dbReference>
<feature type="modified residue" description="4-aspartylphosphate" evidence="8">
    <location>
        <position position="54"/>
    </location>
</feature>
<dbReference type="InterPro" id="IPR011006">
    <property type="entry name" value="CheY-like_superfamily"/>
</dbReference>